<keyword evidence="3" id="KW-1185">Reference proteome</keyword>
<evidence type="ECO:0008006" key="4">
    <source>
        <dbReference type="Google" id="ProtNLM"/>
    </source>
</evidence>
<dbReference type="EMBL" id="QOZG01000019">
    <property type="protein sequence ID" value="RCS21630.1"/>
    <property type="molecule type" value="Genomic_DNA"/>
</dbReference>
<proteinExistence type="predicted"/>
<dbReference type="Gene3D" id="2.40.70.10">
    <property type="entry name" value="Acid Proteases"/>
    <property type="match status" value="1"/>
</dbReference>
<comment type="caution">
    <text evidence="2">The sequence shown here is derived from an EMBL/GenBank/DDBJ whole genome shotgun (WGS) entry which is preliminary data.</text>
</comment>
<feature type="chain" id="PRO_5016867815" description="Peptidase A2 domain-containing protein" evidence="1">
    <location>
        <begin position="26"/>
        <end position="305"/>
    </location>
</feature>
<dbReference type="Pfam" id="PF13650">
    <property type="entry name" value="Asp_protease_2"/>
    <property type="match status" value="1"/>
</dbReference>
<dbReference type="SUPFAM" id="SSF50630">
    <property type="entry name" value="Acid proteases"/>
    <property type="match status" value="1"/>
</dbReference>
<sequence>MNPIMKIDGSALLLSFGLCLFPALAGETADQNDLAAFLANRGSVIIPYTLDSGGGMIVDAVLCPTVQKCVGTPFGFDSGDPDNNIGRELTDKLALTGKEKVLDRLYLGGLPPISYFPIYFSEQTLRGSYLGAHWMEKLGLWLDFGAREVYGSVPPGAVEDYMKGSALKYRTFALKSFETYRYITVSINGKEQVNFLVDTGTTGSVIDKNYAQSLGLRFSDKQCTTLGSQIGETRTCFTHDIVSMKAGNQPLSVYLPRGFADLDTSFIVPPLNIKGIVGMEWLERNAVIMSLAENKLYVPVMEGAT</sequence>
<evidence type="ECO:0000313" key="2">
    <source>
        <dbReference type="EMBL" id="RCS21630.1"/>
    </source>
</evidence>
<feature type="signal peptide" evidence="1">
    <location>
        <begin position="1"/>
        <end position="25"/>
    </location>
</feature>
<accession>A0A368K0X0</accession>
<evidence type="ECO:0000313" key="3">
    <source>
        <dbReference type="Proteomes" id="UP000253420"/>
    </source>
</evidence>
<dbReference type="CDD" id="cd00303">
    <property type="entry name" value="retropepsin_like"/>
    <property type="match status" value="1"/>
</dbReference>
<dbReference type="AlphaFoldDB" id="A0A368K0X0"/>
<reference evidence="2 3" key="1">
    <citation type="submission" date="2018-07" db="EMBL/GenBank/DDBJ databases">
        <title>The draft genome of Phyllobacterium salinisoli.</title>
        <authorList>
            <person name="Liu L."/>
            <person name="Li L."/>
            <person name="Zhang X."/>
            <person name="Liang L."/>
        </authorList>
    </citation>
    <scope>NUCLEOTIDE SEQUENCE [LARGE SCALE GENOMIC DNA]</scope>
    <source>
        <strain evidence="2 3">LLAN61</strain>
    </source>
</reference>
<gene>
    <name evidence="2" type="ORF">DUT91_22755</name>
</gene>
<evidence type="ECO:0000256" key="1">
    <source>
        <dbReference type="SAM" id="SignalP"/>
    </source>
</evidence>
<organism evidence="2 3">
    <name type="scientific">Phyllobacterium salinisoli</name>
    <dbReference type="NCBI Taxonomy" id="1899321"/>
    <lineage>
        <taxon>Bacteria</taxon>
        <taxon>Pseudomonadati</taxon>
        <taxon>Pseudomonadota</taxon>
        <taxon>Alphaproteobacteria</taxon>
        <taxon>Hyphomicrobiales</taxon>
        <taxon>Phyllobacteriaceae</taxon>
        <taxon>Phyllobacterium</taxon>
    </lineage>
</organism>
<name>A0A368K0X0_9HYPH</name>
<protein>
    <recommendedName>
        <fullName evidence="4">Peptidase A2 domain-containing protein</fullName>
    </recommendedName>
</protein>
<keyword evidence="1" id="KW-0732">Signal</keyword>
<dbReference type="Proteomes" id="UP000253420">
    <property type="component" value="Unassembled WGS sequence"/>
</dbReference>
<dbReference type="InterPro" id="IPR021109">
    <property type="entry name" value="Peptidase_aspartic_dom_sf"/>
</dbReference>